<protein>
    <submittedName>
        <fullName evidence="1">Uncharacterized protein</fullName>
    </submittedName>
</protein>
<accession>A0A2Z3GJI7</accession>
<reference evidence="2" key="1">
    <citation type="submission" date="2018-04" db="EMBL/GenBank/DDBJ databases">
        <title>Complete genome of Antarctic heterotrophic bacterium Hymenobacter nivis.</title>
        <authorList>
            <person name="Terashima M."/>
        </authorList>
    </citation>
    <scope>NUCLEOTIDE SEQUENCE [LARGE SCALE GENOMIC DNA]</scope>
    <source>
        <strain evidence="2">NBRC 111535</strain>
    </source>
</reference>
<dbReference type="EMBL" id="CP029145">
    <property type="protein sequence ID" value="AWM32451.1"/>
    <property type="molecule type" value="Genomic_DNA"/>
</dbReference>
<proteinExistence type="predicted"/>
<dbReference type="RefSeq" id="WP_109655558.1">
    <property type="nucleotide sequence ID" value="NZ_CP029145.1"/>
</dbReference>
<organism evidence="1 2">
    <name type="scientific">Hymenobacter nivis</name>
    <dbReference type="NCBI Taxonomy" id="1850093"/>
    <lineage>
        <taxon>Bacteria</taxon>
        <taxon>Pseudomonadati</taxon>
        <taxon>Bacteroidota</taxon>
        <taxon>Cytophagia</taxon>
        <taxon>Cytophagales</taxon>
        <taxon>Hymenobacteraceae</taxon>
        <taxon>Hymenobacter</taxon>
    </lineage>
</organism>
<sequence>MEHHVLLINDKLRQVLVDLESYFSINLNSEVIDKVFKDAEHDQVSYKTYVFYRESHWLFPTWEITGAVEEYEPETLLIESNGGFGKRKKFDEFFSGR</sequence>
<dbReference type="KEGG" id="hnv:DDQ68_06390"/>
<gene>
    <name evidence="1" type="ORF">DDQ68_06390</name>
</gene>
<dbReference type="OrthoDB" id="886693at2"/>
<name>A0A2Z3GJI7_9BACT</name>
<evidence type="ECO:0000313" key="2">
    <source>
        <dbReference type="Proteomes" id="UP000245999"/>
    </source>
</evidence>
<evidence type="ECO:0000313" key="1">
    <source>
        <dbReference type="EMBL" id="AWM32451.1"/>
    </source>
</evidence>
<keyword evidence="2" id="KW-1185">Reference proteome</keyword>
<dbReference type="Proteomes" id="UP000245999">
    <property type="component" value="Chromosome"/>
</dbReference>
<dbReference type="AlphaFoldDB" id="A0A2Z3GJI7"/>